<evidence type="ECO:0000313" key="3">
    <source>
        <dbReference type="Proteomes" id="UP000242287"/>
    </source>
</evidence>
<evidence type="ECO:0000256" key="1">
    <source>
        <dbReference type="SAM" id="MobiDB-lite"/>
    </source>
</evidence>
<dbReference type="Proteomes" id="UP000242287">
    <property type="component" value="Unassembled WGS sequence"/>
</dbReference>
<accession>A0A2A9NA07</accession>
<feature type="region of interest" description="Disordered" evidence="1">
    <location>
        <begin position="75"/>
        <end position="94"/>
    </location>
</feature>
<organism evidence="2 3">
    <name type="scientific">Amanita thiersii Skay4041</name>
    <dbReference type="NCBI Taxonomy" id="703135"/>
    <lineage>
        <taxon>Eukaryota</taxon>
        <taxon>Fungi</taxon>
        <taxon>Dikarya</taxon>
        <taxon>Basidiomycota</taxon>
        <taxon>Agaricomycotina</taxon>
        <taxon>Agaricomycetes</taxon>
        <taxon>Agaricomycetidae</taxon>
        <taxon>Agaricales</taxon>
        <taxon>Pluteineae</taxon>
        <taxon>Amanitaceae</taxon>
        <taxon>Amanita</taxon>
    </lineage>
</organism>
<dbReference type="EMBL" id="KZ303284">
    <property type="protein sequence ID" value="PFH44586.1"/>
    <property type="molecule type" value="Genomic_DNA"/>
</dbReference>
<reference evidence="2 3" key="1">
    <citation type="submission" date="2014-02" db="EMBL/GenBank/DDBJ databases">
        <title>Transposable element dynamics among asymbiotic and ectomycorrhizal Amanita fungi.</title>
        <authorList>
            <consortium name="DOE Joint Genome Institute"/>
            <person name="Hess J."/>
            <person name="Skrede I."/>
            <person name="Wolfe B."/>
            <person name="LaButti K."/>
            <person name="Ohm R.A."/>
            <person name="Grigoriev I.V."/>
            <person name="Pringle A."/>
        </authorList>
    </citation>
    <scope>NUCLEOTIDE SEQUENCE [LARGE SCALE GENOMIC DNA]</scope>
    <source>
        <strain evidence="2 3">SKay4041</strain>
    </source>
</reference>
<dbReference type="AlphaFoldDB" id="A0A2A9NA07"/>
<evidence type="ECO:0000313" key="2">
    <source>
        <dbReference type="EMBL" id="PFH44586.1"/>
    </source>
</evidence>
<gene>
    <name evidence="2" type="ORF">AMATHDRAFT_11439</name>
</gene>
<feature type="compositionally biased region" description="Polar residues" evidence="1">
    <location>
        <begin position="82"/>
        <end position="94"/>
    </location>
</feature>
<keyword evidence="3" id="KW-1185">Reference proteome</keyword>
<proteinExistence type="predicted"/>
<protein>
    <submittedName>
        <fullName evidence="2">Uncharacterized protein</fullName>
    </submittedName>
</protein>
<name>A0A2A9NA07_9AGAR</name>
<sequence length="94" mass="10926">MRRHHRYVRKTYEGTDKSCPHCRVFREIPPKQKLFGMRPILPPLHTLIQKPNVIKLIAEFLITNPRSFTFENLVIPEDEDQGATTSQPTSPLTT</sequence>